<name>A0A091BIM4_9GAMM</name>
<dbReference type="PATRIC" id="fig|1121015.4.peg.930"/>
<dbReference type="Proteomes" id="UP000029385">
    <property type="component" value="Unassembled WGS sequence"/>
</dbReference>
<evidence type="ECO:0000259" key="1">
    <source>
        <dbReference type="Pfam" id="PF09500"/>
    </source>
</evidence>
<dbReference type="RefSeq" id="WP_022969507.1">
    <property type="nucleotide sequence ID" value="NZ_ATVD01000003.1"/>
</dbReference>
<dbReference type="EMBL" id="AVCI01000003">
    <property type="protein sequence ID" value="KFN44195.1"/>
    <property type="molecule type" value="Genomic_DNA"/>
</dbReference>
<dbReference type="CDD" id="cd03440">
    <property type="entry name" value="hot_dog"/>
    <property type="match status" value="1"/>
</dbReference>
<dbReference type="Gene3D" id="3.10.129.10">
    <property type="entry name" value="Hotdog Thioesterase"/>
    <property type="match status" value="1"/>
</dbReference>
<dbReference type="InterPro" id="IPR012660">
    <property type="entry name" value="YiiD_C"/>
</dbReference>
<dbReference type="OrthoDB" id="572024at2"/>
<sequence length="157" mass="16702">MTLPELAALDAHFQAMPPAAAMRIRGEHFDGDTLRLHAPLSANLNDKGCAFGGSLASVMTLAGWGLVTLKLKRAGIDAEVYVADSQLRYLAPLYDDLHAEATLSDAGDWQAAVHCFRSRGRARLTLGALVRAADGQLVASLQARFAVMTATSADPRV</sequence>
<dbReference type="NCBIfam" id="TIGR02447">
    <property type="entry name" value="yiiD_Cterm"/>
    <property type="match status" value="1"/>
</dbReference>
<dbReference type="SUPFAM" id="SSF54637">
    <property type="entry name" value="Thioesterase/thiol ester dehydrase-isomerase"/>
    <property type="match status" value="1"/>
</dbReference>
<feature type="domain" description="Thioesterase putative" evidence="1">
    <location>
        <begin position="14"/>
        <end position="148"/>
    </location>
</feature>
<evidence type="ECO:0000313" key="2">
    <source>
        <dbReference type="EMBL" id="KFN44195.1"/>
    </source>
</evidence>
<dbReference type="InterPro" id="IPR029069">
    <property type="entry name" value="HotDog_dom_sf"/>
</dbReference>
<dbReference type="eggNOG" id="COG2050">
    <property type="taxonomic scope" value="Bacteria"/>
</dbReference>
<dbReference type="STRING" id="1121015.GCA_000420545_01890"/>
<evidence type="ECO:0000313" key="3">
    <source>
        <dbReference type="Proteomes" id="UP000029385"/>
    </source>
</evidence>
<protein>
    <recommendedName>
        <fullName evidence="1">Thioesterase putative domain-containing protein</fullName>
    </recommendedName>
</protein>
<proteinExistence type="predicted"/>
<organism evidence="2 3">
    <name type="scientific">Arenimonas oryziterrae DSM 21050 = YC6267</name>
    <dbReference type="NCBI Taxonomy" id="1121015"/>
    <lineage>
        <taxon>Bacteria</taxon>
        <taxon>Pseudomonadati</taxon>
        <taxon>Pseudomonadota</taxon>
        <taxon>Gammaproteobacteria</taxon>
        <taxon>Lysobacterales</taxon>
        <taxon>Lysobacteraceae</taxon>
        <taxon>Arenimonas</taxon>
    </lineage>
</organism>
<accession>A0A091BIM4</accession>
<comment type="caution">
    <text evidence="2">The sequence shown here is derived from an EMBL/GenBank/DDBJ whole genome shotgun (WGS) entry which is preliminary data.</text>
</comment>
<dbReference type="Pfam" id="PF09500">
    <property type="entry name" value="YiiD_C"/>
    <property type="match status" value="1"/>
</dbReference>
<dbReference type="AlphaFoldDB" id="A0A091BIM4"/>
<keyword evidence="3" id="KW-1185">Reference proteome</keyword>
<reference evidence="2 3" key="1">
    <citation type="submission" date="2013-09" db="EMBL/GenBank/DDBJ databases">
        <title>Genome sequencing of Arenimonas oryziterrae.</title>
        <authorList>
            <person name="Chen F."/>
            <person name="Wang G."/>
        </authorList>
    </citation>
    <scope>NUCLEOTIDE SEQUENCE [LARGE SCALE GENOMIC DNA]</scope>
    <source>
        <strain evidence="2 3">YC6267</strain>
    </source>
</reference>
<gene>
    <name evidence="2" type="ORF">N789_07195</name>
</gene>